<dbReference type="EMBL" id="QOHR01000021">
    <property type="protein sequence ID" value="REC55120.1"/>
    <property type="molecule type" value="Genomic_DNA"/>
</dbReference>
<keyword evidence="6" id="KW-1185">Reference proteome</keyword>
<keyword evidence="5" id="KW-0808">Transferase</keyword>
<protein>
    <submittedName>
        <fullName evidence="5">Sugar transferase</fullName>
    </submittedName>
</protein>
<evidence type="ECO:0000313" key="5">
    <source>
        <dbReference type="EMBL" id="REC55120.1"/>
    </source>
</evidence>
<evidence type="ECO:0000256" key="1">
    <source>
        <dbReference type="ARBA" id="ARBA00006464"/>
    </source>
</evidence>
<evidence type="ECO:0000256" key="3">
    <source>
        <dbReference type="SAM" id="Phobius"/>
    </source>
</evidence>
<keyword evidence="2" id="KW-0270">Exopolysaccharide synthesis</keyword>
<keyword evidence="3" id="KW-1133">Transmembrane helix</keyword>
<keyword evidence="3" id="KW-0472">Membrane</keyword>
<feature type="transmembrane region" description="Helical" evidence="3">
    <location>
        <begin position="42"/>
        <end position="66"/>
    </location>
</feature>
<dbReference type="PANTHER" id="PTHR30576:SF0">
    <property type="entry name" value="UNDECAPRENYL-PHOSPHATE N-ACETYLGALACTOSAMINYL 1-PHOSPHATE TRANSFERASE-RELATED"/>
    <property type="match status" value="1"/>
</dbReference>
<proteinExistence type="inferred from homology"/>
<feature type="domain" description="Bacterial sugar transferase" evidence="4">
    <location>
        <begin position="37"/>
        <end position="219"/>
    </location>
</feature>
<dbReference type="InterPro" id="IPR003362">
    <property type="entry name" value="Bact_transf"/>
</dbReference>
<comment type="caution">
    <text evidence="5">The sequence shown here is derived from an EMBL/GenBank/DDBJ whole genome shotgun (WGS) entry which is preliminary data.</text>
</comment>
<dbReference type="OrthoDB" id="9808602at2"/>
<gene>
    <name evidence="5" type="ORF">DRV84_12405</name>
</gene>
<evidence type="ECO:0000256" key="2">
    <source>
        <dbReference type="ARBA" id="ARBA00023169"/>
    </source>
</evidence>
<evidence type="ECO:0000259" key="4">
    <source>
        <dbReference type="Pfam" id="PF02397"/>
    </source>
</evidence>
<sequence>MSDERSFADWDWRGVTRRAAASSHGAAGHPRGFYEAKRGIDVVVSVLLLPIVAASALLLLLLNPIFNPGPLFFRQPRMGLHCQPFEAIKFRSMLPAGAGERGADDPLEVDRITPLGEFIRRMRLDELPQMLNVLKGDMSLIGPRPDFLDHAEVYLETVPGYRKRHMVRPGISGLAQTEVGYVQGIFGTRRKVSADLYYIFNAGWRLEAFIFWRTLVIVFTGRGS</sequence>
<dbReference type="Pfam" id="PF02397">
    <property type="entry name" value="Bac_transf"/>
    <property type="match status" value="1"/>
</dbReference>
<accession>A0A3D9BNN5</accession>
<organism evidence="5 6">
    <name type="scientific">Rhodosalinus sediminis</name>
    <dbReference type="NCBI Taxonomy" id="1940533"/>
    <lineage>
        <taxon>Bacteria</taxon>
        <taxon>Pseudomonadati</taxon>
        <taxon>Pseudomonadota</taxon>
        <taxon>Alphaproteobacteria</taxon>
        <taxon>Rhodobacterales</taxon>
        <taxon>Paracoccaceae</taxon>
        <taxon>Rhodosalinus</taxon>
    </lineage>
</organism>
<dbReference type="GO" id="GO:0000271">
    <property type="term" value="P:polysaccharide biosynthetic process"/>
    <property type="evidence" value="ECO:0007669"/>
    <property type="project" value="UniProtKB-KW"/>
</dbReference>
<name>A0A3D9BNN5_9RHOB</name>
<evidence type="ECO:0000313" key="6">
    <source>
        <dbReference type="Proteomes" id="UP000257131"/>
    </source>
</evidence>
<dbReference type="GO" id="GO:0016780">
    <property type="term" value="F:phosphotransferase activity, for other substituted phosphate groups"/>
    <property type="evidence" value="ECO:0007669"/>
    <property type="project" value="TreeGrafter"/>
</dbReference>
<comment type="similarity">
    <text evidence="1">Belongs to the bacterial sugar transferase family.</text>
</comment>
<dbReference type="AlphaFoldDB" id="A0A3D9BNN5"/>
<keyword evidence="3" id="KW-0812">Transmembrane</keyword>
<dbReference type="Proteomes" id="UP000257131">
    <property type="component" value="Unassembled WGS sequence"/>
</dbReference>
<dbReference type="RefSeq" id="WP_115981181.1">
    <property type="nucleotide sequence ID" value="NZ_QOHR01000021.1"/>
</dbReference>
<reference evidence="5 6" key="1">
    <citation type="journal article" date="2017" name="Int. J. Syst. Evol. Microbiol.">
        <title>Rhodosalinus sediminis gen. nov., sp. nov., isolated from marine saltern.</title>
        <authorList>
            <person name="Guo L.Y."/>
            <person name="Ling S.K."/>
            <person name="Li C.M."/>
            <person name="Chen G.J."/>
            <person name="Du Z.J."/>
        </authorList>
    </citation>
    <scope>NUCLEOTIDE SEQUENCE [LARGE SCALE GENOMIC DNA]</scope>
    <source>
        <strain evidence="5 6">WDN1C137</strain>
    </source>
</reference>
<dbReference type="PANTHER" id="PTHR30576">
    <property type="entry name" value="COLANIC BIOSYNTHESIS UDP-GLUCOSE LIPID CARRIER TRANSFERASE"/>
    <property type="match status" value="1"/>
</dbReference>